<accession>A0A4R5BUS0</accession>
<sequence length="332" mass="33972">MVAPPRLEQACPVQTGETGSDHVRTLTVTAVAAAAAAALAGCGNLTVGRHHADRSYTAPAGVTTLKVKTHGSRVEVTAADVPSIKVSERLRWTNEKNKPKALHSTEGNTLTLSSKCGTQVIGFSSCGVSYKVQVPRSTPVEVEDRDGAIVATGLSGAVKLHSDNGSVRATGLHASTASITSNDGSLRISGHVTTANVRSANGSVDATGLTADTLTARSRDGRIKVSGRITTADLGTANGSIDARGLTADRLTANTRDGGIALGFDAPPANVKAVTQNGSIRLRLPSGEGYAIEASASNGSKRIDSAVHQDSGSKRHIDLATRDGGITVKPAD</sequence>
<dbReference type="PANTHER" id="PTHR34094">
    <property type="match status" value="1"/>
</dbReference>
<feature type="domain" description="DUF4097" evidence="1">
    <location>
        <begin position="192"/>
        <end position="328"/>
    </location>
</feature>
<name>A0A4R5BUS0_9ACTN</name>
<comment type="caution">
    <text evidence="2">The sequence shown here is derived from an EMBL/GenBank/DDBJ whole genome shotgun (WGS) entry which is preliminary data.</text>
</comment>
<evidence type="ECO:0000259" key="1">
    <source>
        <dbReference type="Pfam" id="PF13349"/>
    </source>
</evidence>
<dbReference type="InterPro" id="IPR025164">
    <property type="entry name" value="Toastrack_DUF4097"/>
</dbReference>
<gene>
    <name evidence="2" type="ORF">E1293_05240</name>
</gene>
<protein>
    <recommendedName>
        <fullName evidence="1">DUF4097 domain-containing protein</fullName>
    </recommendedName>
</protein>
<organism evidence="2 3">
    <name type="scientific">Actinomadura darangshiensis</name>
    <dbReference type="NCBI Taxonomy" id="705336"/>
    <lineage>
        <taxon>Bacteria</taxon>
        <taxon>Bacillati</taxon>
        <taxon>Actinomycetota</taxon>
        <taxon>Actinomycetes</taxon>
        <taxon>Streptosporangiales</taxon>
        <taxon>Thermomonosporaceae</taxon>
        <taxon>Actinomadura</taxon>
    </lineage>
</organism>
<dbReference type="EMBL" id="SMKY01000014">
    <property type="protein sequence ID" value="TDD89070.1"/>
    <property type="molecule type" value="Genomic_DNA"/>
</dbReference>
<evidence type="ECO:0000313" key="3">
    <source>
        <dbReference type="Proteomes" id="UP000295578"/>
    </source>
</evidence>
<evidence type="ECO:0000313" key="2">
    <source>
        <dbReference type="EMBL" id="TDD89070.1"/>
    </source>
</evidence>
<dbReference type="Pfam" id="PF13349">
    <property type="entry name" value="DUF4097"/>
    <property type="match status" value="1"/>
</dbReference>
<dbReference type="PANTHER" id="PTHR34094:SF1">
    <property type="entry name" value="PROTEIN FAM185A"/>
    <property type="match status" value="1"/>
</dbReference>
<dbReference type="AlphaFoldDB" id="A0A4R5BUS0"/>
<proteinExistence type="predicted"/>
<reference evidence="2 3" key="1">
    <citation type="submission" date="2019-03" db="EMBL/GenBank/DDBJ databases">
        <title>Draft genome sequences of novel Actinobacteria.</title>
        <authorList>
            <person name="Sahin N."/>
            <person name="Ay H."/>
            <person name="Saygin H."/>
        </authorList>
    </citation>
    <scope>NUCLEOTIDE SEQUENCE [LARGE SCALE GENOMIC DNA]</scope>
    <source>
        <strain evidence="2 3">DSM 45941</strain>
    </source>
</reference>
<dbReference type="Proteomes" id="UP000295578">
    <property type="component" value="Unassembled WGS sequence"/>
</dbReference>
<dbReference type="OrthoDB" id="4456952at2"/>
<keyword evidence="3" id="KW-1185">Reference proteome</keyword>